<reference evidence="1 2" key="2">
    <citation type="submission" date="2021-10" db="EMBL/GenBank/DDBJ databases">
        <authorList>
            <person name="Piombo E."/>
        </authorList>
    </citation>
    <scope>NUCLEOTIDE SEQUENCE [LARGE SCALE GENOMIC DNA]</scope>
</reference>
<organism evidence="1 2">
    <name type="scientific">Clonostachys byssicola</name>
    <dbReference type="NCBI Taxonomy" id="160290"/>
    <lineage>
        <taxon>Eukaryota</taxon>
        <taxon>Fungi</taxon>
        <taxon>Dikarya</taxon>
        <taxon>Ascomycota</taxon>
        <taxon>Pezizomycotina</taxon>
        <taxon>Sordariomycetes</taxon>
        <taxon>Hypocreomycetidae</taxon>
        <taxon>Hypocreales</taxon>
        <taxon>Bionectriaceae</taxon>
        <taxon>Clonostachys</taxon>
    </lineage>
</organism>
<accession>A0A9N9UK34</accession>
<gene>
    <name evidence="1" type="ORF">CBYS24578_00007287</name>
</gene>
<dbReference type="OrthoDB" id="4457531at2759"/>
<reference evidence="2" key="1">
    <citation type="submission" date="2019-06" db="EMBL/GenBank/DDBJ databases">
        <authorList>
            <person name="Broberg M."/>
        </authorList>
    </citation>
    <scope>NUCLEOTIDE SEQUENCE [LARGE SCALE GENOMIC DNA]</scope>
</reference>
<protein>
    <submittedName>
        <fullName evidence="1">Uncharacterized protein</fullName>
    </submittedName>
</protein>
<dbReference type="EMBL" id="CABFNO020001476">
    <property type="protein sequence ID" value="CAG9991061.1"/>
    <property type="molecule type" value="Genomic_DNA"/>
</dbReference>
<sequence length="326" mass="35784">MDIETVFPGDPLETTVKYAGAQLAPFSVPWAKGRVQLCTGFNTQRSQNDALFLTRSAFWDVESVPLHYRQCQLTSIRDESASDIASKSEITSFAVSASVGGSFLGASGRGSYEKSVRENKNKSNISVRAEHICGQIDLGHIPRLDLGAIRLLSDSPDPINEFRRAYGDFYVAGLRVGAVNNTTISGEMANKSFFEATRLQLKIKALFLTHNKSIDDVNQSKSNSGGLSVAAFDSLTAFYSNFTAHNLEDGLTAGYIASDNKQKAMNLGNRASEVLFKEFSLGLNGAVYQDSVDRLCDRGLVTELLLAPYSSLREYQSLLSLRYNRR</sequence>
<comment type="caution">
    <text evidence="1">The sequence shown here is derived from an EMBL/GenBank/DDBJ whole genome shotgun (WGS) entry which is preliminary data.</text>
</comment>
<name>A0A9N9UK34_9HYPO</name>
<proteinExistence type="predicted"/>
<keyword evidence="2" id="KW-1185">Reference proteome</keyword>
<evidence type="ECO:0000313" key="1">
    <source>
        <dbReference type="EMBL" id="CAG9991061.1"/>
    </source>
</evidence>
<dbReference type="AlphaFoldDB" id="A0A9N9UK34"/>
<dbReference type="Proteomes" id="UP000754883">
    <property type="component" value="Unassembled WGS sequence"/>
</dbReference>
<evidence type="ECO:0000313" key="2">
    <source>
        <dbReference type="Proteomes" id="UP000754883"/>
    </source>
</evidence>